<evidence type="ECO:0000256" key="3">
    <source>
        <dbReference type="ARBA" id="ARBA00023125"/>
    </source>
</evidence>
<evidence type="ECO:0000256" key="5">
    <source>
        <dbReference type="ARBA" id="ARBA00023242"/>
    </source>
</evidence>
<dbReference type="SMART" id="SM00717">
    <property type="entry name" value="SANT"/>
    <property type="match status" value="2"/>
</dbReference>
<keyword evidence="3" id="KW-0238">DNA-binding</keyword>
<dbReference type="PROSITE" id="PS50090">
    <property type="entry name" value="MYB_LIKE"/>
    <property type="match status" value="2"/>
</dbReference>
<dbReference type="Pfam" id="PF00249">
    <property type="entry name" value="Myb_DNA-binding"/>
    <property type="match status" value="2"/>
</dbReference>
<evidence type="ECO:0000259" key="7">
    <source>
        <dbReference type="PROSITE" id="PS50090"/>
    </source>
</evidence>
<dbReference type="Gene3D" id="1.10.10.60">
    <property type="entry name" value="Homeodomain-like"/>
    <property type="match status" value="2"/>
</dbReference>
<evidence type="ECO:0000313" key="9">
    <source>
        <dbReference type="EMBL" id="KAG5409026.1"/>
    </source>
</evidence>
<feature type="region of interest" description="Disordered" evidence="6">
    <location>
        <begin position="378"/>
        <end position="409"/>
    </location>
</feature>
<evidence type="ECO:0000256" key="2">
    <source>
        <dbReference type="ARBA" id="ARBA00023015"/>
    </source>
</evidence>
<evidence type="ECO:0000256" key="1">
    <source>
        <dbReference type="ARBA" id="ARBA00004123"/>
    </source>
</evidence>
<gene>
    <name evidence="9" type="primary">A02p012980.1_BraROA</name>
    <name evidence="9" type="ORF">IGI04_005345</name>
</gene>
<reference evidence="9 10" key="1">
    <citation type="submission" date="2021-03" db="EMBL/GenBank/DDBJ databases">
        <authorList>
            <person name="King G.J."/>
            <person name="Bancroft I."/>
            <person name="Baten A."/>
            <person name="Bloomfield J."/>
            <person name="Borpatragohain P."/>
            <person name="He Z."/>
            <person name="Irish N."/>
            <person name="Irwin J."/>
            <person name="Liu K."/>
            <person name="Mauleon R.P."/>
            <person name="Moore J."/>
            <person name="Morris R."/>
            <person name="Ostergaard L."/>
            <person name="Wang B."/>
            <person name="Wells R."/>
        </authorList>
    </citation>
    <scope>NUCLEOTIDE SEQUENCE [LARGE SCALE GENOMIC DNA]</scope>
    <source>
        <strain evidence="9">R-o-18</strain>
        <tissue evidence="9">Leaf</tissue>
    </source>
</reference>
<dbReference type="PANTHER" id="PTHR45614:SF218">
    <property type="entry name" value="TRANSCRIPTION FACTOR MYB119-RELATED"/>
    <property type="match status" value="1"/>
</dbReference>
<feature type="domain" description="Myb-like" evidence="7">
    <location>
        <begin position="100"/>
        <end position="163"/>
    </location>
</feature>
<keyword evidence="2" id="KW-0805">Transcription regulation</keyword>
<feature type="region of interest" description="Disordered" evidence="6">
    <location>
        <begin position="261"/>
        <end position="292"/>
    </location>
</feature>
<feature type="region of interest" description="Disordered" evidence="6">
    <location>
        <begin position="205"/>
        <end position="240"/>
    </location>
</feature>
<evidence type="ECO:0000259" key="8">
    <source>
        <dbReference type="PROSITE" id="PS51294"/>
    </source>
</evidence>
<dbReference type="InterPro" id="IPR009057">
    <property type="entry name" value="Homeodomain-like_sf"/>
</dbReference>
<dbReference type="PANTHER" id="PTHR45614">
    <property type="entry name" value="MYB PROTEIN-RELATED"/>
    <property type="match status" value="1"/>
</dbReference>
<keyword evidence="10" id="KW-1185">Reference proteome</keyword>
<feature type="compositionally biased region" description="Low complexity" evidence="6">
    <location>
        <begin position="378"/>
        <end position="393"/>
    </location>
</feature>
<feature type="domain" description="HTH myb-type" evidence="8">
    <location>
        <begin position="101"/>
        <end position="163"/>
    </location>
</feature>
<name>A0ABQ7NFS9_BRACM</name>
<sequence length="436" mass="49689">MEHRRLVHGAAPPLTAVERFLYGQKNDTLCPKKQDCSRDRHPPIMKKTKAIETKNDNKENLTFGPRKDKYLVANGRISIGDMVVKDATRDYQNPTKKRPCKNLIKGQWTAEEDSYEFVNIRTYMYRKLIRLVRQLGERKWAMISEKLEGRAGKQCRERWHNHLRPDIKKDGWSEEEERVLVEAHKRIGNKWAEIAKLIPGRTENSIKNHWNATKRRQNSKRKQKRRQENADNDDSDLSPAAKRPCILQDYIISVYNNVENKASDDNKNENSISVLSTPNLDQTYSDGDSTSSVLGDPYDEELVYLQNIFANHPVSLDNIGLNQTSDEVNMIKNPSSHKSVWTHHQDQATVAVPENKPHLASDIYLSYLLNGTASSSYSNPHFPSSSSSTSSTTVEQGGHSELLVPHANSTGEKREMDLMEMLSGSIQGGNKCFPLF</sequence>
<dbReference type="InterPro" id="IPR017930">
    <property type="entry name" value="Myb_dom"/>
</dbReference>
<accession>A0ABQ7NFS9</accession>
<dbReference type="Proteomes" id="UP000823674">
    <property type="component" value="Chromosome A02"/>
</dbReference>
<dbReference type="InterPro" id="IPR001005">
    <property type="entry name" value="SANT/Myb"/>
</dbReference>
<dbReference type="SUPFAM" id="SSF46689">
    <property type="entry name" value="Homeodomain-like"/>
    <property type="match status" value="1"/>
</dbReference>
<dbReference type="InterPro" id="IPR050560">
    <property type="entry name" value="MYB_TF"/>
</dbReference>
<keyword evidence="5" id="KW-0539">Nucleus</keyword>
<comment type="caution">
    <text evidence="9">The sequence shown here is derived from an EMBL/GenBank/DDBJ whole genome shotgun (WGS) entry which is preliminary data.</text>
</comment>
<dbReference type="CDD" id="cd00167">
    <property type="entry name" value="SANT"/>
    <property type="match status" value="2"/>
</dbReference>
<organism evidence="9 10">
    <name type="scientific">Brassica rapa subsp. trilocularis</name>
    <dbReference type="NCBI Taxonomy" id="1813537"/>
    <lineage>
        <taxon>Eukaryota</taxon>
        <taxon>Viridiplantae</taxon>
        <taxon>Streptophyta</taxon>
        <taxon>Embryophyta</taxon>
        <taxon>Tracheophyta</taxon>
        <taxon>Spermatophyta</taxon>
        <taxon>Magnoliopsida</taxon>
        <taxon>eudicotyledons</taxon>
        <taxon>Gunneridae</taxon>
        <taxon>Pentapetalae</taxon>
        <taxon>rosids</taxon>
        <taxon>malvids</taxon>
        <taxon>Brassicales</taxon>
        <taxon>Brassicaceae</taxon>
        <taxon>Brassiceae</taxon>
        <taxon>Brassica</taxon>
    </lineage>
</organism>
<feature type="compositionally biased region" description="Polar residues" evidence="6">
    <location>
        <begin position="269"/>
        <end position="292"/>
    </location>
</feature>
<feature type="domain" description="HTH myb-type" evidence="8">
    <location>
        <begin position="164"/>
        <end position="218"/>
    </location>
</feature>
<proteinExistence type="predicted"/>
<feature type="domain" description="Myb-like" evidence="7">
    <location>
        <begin position="164"/>
        <end position="214"/>
    </location>
</feature>
<feature type="compositionally biased region" description="Basic residues" evidence="6">
    <location>
        <begin position="212"/>
        <end position="225"/>
    </location>
</feature>
<dbReference type="PROSITE" id="PS51294">
    <property type="entry name" value="HTH_MYB"/>
    <property type="match status" value="2"/>
</dbReference>
<evidence type="ECO:0000256" key="4">
    <source>
        <dbReference type="ARBA" id="ARBA00023163"/>
    </source>
</evidence>
<keyword evidence="4" id="KW-0804">Transcription</keyword>
<comment type="subcellular location">
    <subcellularLocation>
        <location evidence="1">Nucleus</location>
    </subcellularLocation>
</comment>
<evidence type="ECO:0000313" key="10">
    <source>
        <dbReference type="Proteomes" id="UP000823674"/>
    </source>
</evidence>
<dbReference type="EMBL" id="JADBGQ010000002">
    <property type="protein sequence ID" value="KAG5409026.1"/>
    <property type="molecule type" value="Genomic_DNA"/>
</dbReference>
<evidence type="ECO:0000256" key="6">
    <source>
        <dbReference type="SAM" id="MobiDB-lite"/>
    </source>
</evidence>
<protein>
    <submittedName>
        <fullName evidence="9">Uncharacterized protein</fullName>
    </submittedName>
</protein>